<dbReference type="Proteomes" id="UP000014155">
    <property type="component" value="Unassembled WGS sequence"/>
</dbReference>
<name>S0FHJ9_RUMCE</name>
<keyword evidence="3" id="KW-1185">Reference proteome</keyword>
<dbReference type="EMBL" id="AORV01000040">
    <property type="protein sequence ID" value="EMS71240.1"/>
    <property type="molecule type" value="Genomic_DNA"/>
</dbReference>
<dbReference type="eggNOG" id="COG1541">
    <property type="taxonomic scope" value="Bacteria"/>
</dbReference>
<dbReference type="RefSeq" id="WP_004626738.1">
    <property type="nucleotide sequence ID" value="NZ_AORV01000040.1"/>
</dbReference>
<proteinExistence type="predicted"/>
<evidence type="ECO:0000313" key="3">
    <source>
        <dbReference type="Proteomes" id="UP000014155"/>
    </source>
</evidence>
<protein>
    <submittedName>
        <fullName evidence="2">Acyl-protein synthetase, LuxE</fullName>
    </submittedName>
</protein>
<dbReference type="STRING" id="1195236.CTER_2832"/>
<evidence type="ECO:0000313" key="2">
    <source>
        <dbReference type="EMBL" id="EMS71240.1"/>
    </source>
</evidence>
<dbReference type="AlphaFoldDB" id="S0FHJ9"/>
<dbReference type="InterPro" id="IPR007534">
    <property type="entry name" value="LuxE"/>
</dbReference>
<organism evidence="2 3">
    <name type="scientific">Ruminiclostridium cellobioparum subsp. termitidis CT1112</name>
    <dbReference type="NCBI Taxonomy" id="1195236"/>
    <lineage>
        <taxon>Bacteria</taxon>
        <taxon>Bacillati</taxon>
        <taxon>Bacillota</taxon>
        <taxon>Clostridia</taxon>
        <taxon>Eubacteriales</taxon>
        <taxon>Oscillospiraceae</taxon>
        <taxon>Ruminiclostridium</taxon>
    </lineage>
</organism>
<dbReference type="PATRIC" id="fig|1195236.3.peg.3152"/>
<reference evidence="2 3" key="1">
    <citation type="journal article" date="2013" name="Genome Announc.">
        <title>Draft Genome Sequence of the Cellulolytic, Mesophilic, Anaerobic Bacterium Clostridium termitidis Strain CT1112 (DSM 5398).</title>
        <authorList>
            <person name="Lal S."/>
            <person name="Ramachandran U."/>
            <person name="Zhang X."/>
            <person name="Munir R."/>
            <person name="Sparling R."/>
            <person name="Levin D.B."/>
        </authorList>
    </citation>
    <scope>NUCLEOTIDE SEQUENCE [LARGE SCALE GENOMIC DNA]</scope>
    <source>
        <strain evidence="2 3">CT1112</strain>
    </source>
</reference>
<gene>
    <name evidence="2" type="ORF">CTER_2832</name>
</gene>
<dbReference type="GO" id="GO:0008218">
    <property type="term" value="P:bioluminescence"/>
    <property type="evidence" value="ECO:0007669"/>
    <property type="project" value="InterPro"/>
</dbReference>
<dbReference type="InterPro" id="IPR042099">
    <property type="entry name" value="ANL_N_sf"/>
</dbReference>
<comment type="caution">
    <text evidence="2">The sequence shown here is derived from an EMBL/GenBank/DDBJ whole genome shotgun (WGS) entry which is preliminary data.</text>
</comment>
<dbReference type="Pfam" id="PF04443">
    <property type="entry name" value="LuxE"/>
    <property type="match status" value="1"/>
</dbReference>
<feature type="domain" description="Acyl-protein synthetase LuxE" evidence="1">
    <location>
        <begin position="13"/>
        <end position="374"/>
    </location>
</feature>
<dbReference type="Gene3D" id="3.40.50.12780">
    <property type="entry name" value="N-terminal domain of ligase-like"/>
    <property type="match status" value="1"/>
</dbReference>
<dbReference type="GO" id="GO:0047474">
    <property type="term" value="F:long-chain fatty acid--protein ligase activity"/>
    <property type="evidence" value="ECO:0007669"/>
    <property type="project" value="InterPro"/>
</dbReference>
<evidence type="ECO:0000259" key="1">
    <source>
        <dbReference type="Pfam" id="PF04443"/>
    </source>
</evidence>
<accession>S0FHJ9</accession>
<sequence>MDASQFFPDFKRNLVGQYEECAGYRLLCKNQSFDPYNDLNCEDDMKKVPFVTTTLFKKSNMLFKELLRLKPDEMVKWTVSSSTTGDPSIVGRVESDISQIKKFAEFQNDIFHPDGGYDCVFYPHPLEMNEYASQLISGKPTESYIGNVMGIFKFSRNTDFLLKLVDNDFVLDIDTFIAFLSRHNNKHDDLAIRGSTLLLYNTVEKLKNEIPPVKLGRNAIVHTGGGGWDGKKGNITSETEIERFRFVEEISSFLGIPEENFLDTYSFTENSAPITGHYSKEFRDYYFHVPEWARVIIRDIRTLEPLEQRGAKGFIQVLNAYGTNAYAGASVLVDDIAEIISTERCPDCGQKCMTLSITGRVKGSEAKGCGATLSVRSEVA</sequence>